<keyword evidence="3" id="KW-1185">Reference proteome</keyword>
<proteinExistence type="predicted"/>
<dbReference type="EMBL" id="QJKJ01002421">
    <property type="protein sequence ID" value="RDY02973.1"/>
    <property type="molecule type" value="Genomic_DNA"/>
</dbReference>
<evidence type="ECO:0000256" key="1">
    <source>
        <dbReference type="SAM" id="Phobius"/>
    </source>
</evidence>
<comment type="caution">
    <text evidence="2">The sequence shown here is derived from an EMBL/GenBank/DDBJ whole genome shotgun (WGS) entry which is preliminary data.</text>
</comment>
<dbReference type="Proteomes" id="UP000257109">
    <property type="component" value="Unassembled WGS sequence"/>
</dbReference>
<sequence length="96" mass="10961">MQKLNNPTILVQKDILEICIGGKMLYISIYTIVVDVSISINFICQGGANTYMRLKNTYNKGLVTERKRPIGNFLLFAHKTMLVMSLSFFFVHLDIT</sequence>
<feature type="transmembrane region" description="Helical" evidence="1">
    <location>
        <begin position="27"/>
        <end position="52"/>
    </location>
</feature>
<accession>A0A371HJJ6</accession>
<evidence type="ECO:0000313" key="3">
    <source>
        <dbReference type="Proteomes" id="UP000257109"/>
    </source>
</evidence>
<reference evidence="2" key="1">
    <citation type="submission" date="2018-05" db="EMBL/GenBank/DDBJ databases">
        <title>Draft genome of Mucuna pruriens seed.</title>
        <authorList>
            <person name="Nnadi N.E."/>
            <person name="Vos R."/>
            <person name="Hasami M.H."/>
            <person name="Devisetty U.K."/>
            <person name="Aguiy J.C."/>
        </authorList>
    </citation>
    <scope>NUCLEOTIDE SEQUENCE [LARGE SCALE GENOMIC DNA]</scope>
    <source>
        <strain evidence="2">JCA_2017</strain>
    </source>
</reference>
<protein>
    <submittedName>
        <fullName evidence="2">Uncharacterized protein</fullName>
    </submittedName>
</protein>
<name>A0A371HJJ6_MUCPR</name>
<evidence type="ECO:0000313" key="2">
    <source>
        <dbReference type="EMBL" id="RDY02973.1"/>
    </source>
</evidence>
<feature type="non-terminal residue" evidence="2">
    <location>
        <position position="1"/>
    </location>
</feature>
<keyword evidence="1" id="KW-0812">Transmembrane</keyword>
<gene>
    <name evidence="2" type="ORF">CR513_13511</name>
</gene>
<feature type="transmembrane region" description="Helical" evidence="1">
    <location>
        <begin position="73"/>
        <end position="93"/>
    </location>
</feature>
<keyword evidence="1" id="KW-1133">Transmembrane helix</keyword>
<keyword evidence="1" id="KW-0472">Membrane</keyword>
<organism evidence="2 3">
    <name type="scientific">Mucuna pruriens</name>
    <name type="common">Velvet bean</name>
    <name type="synonym">Dolichos pruriens</name>
    <dbReference type="NCBI Taxonomy" id="157652"/>
    <lineage>
        <taxon>Eukaryota</taxon>
        <taxon>Viridiplantae</taxon>
        <taxon>Streptophyta</taxon>
        <taxon>Embryophyta</taxon>
        <taxon>Tracheophyta</taxon>
        <taxon>Spermatophyta</taxon>
        <taxon>Magnoliopsida</taxon>
        <taxon>eudicotyledons</taxon>
        <taxon>Gunneridae</taxon>
        <taxon>Pentapetalae</taxon>
        <taxon>rosids</taxon>
        <taxon>fabids</taxon>
        <taxon>Fabales</taxon>
        <taxon>Fabaceae</taxon>
        <taxon>Papilionoideae</taxon>
        <taxon>50 kb inversion clade</taxon>
        <taxon>NPAAA clade</taxon>
        <taxon>indigoferoid/millettioid clade</taxon>
        <taxon>Phaseoleae</taxon>
        <taxon>Mucuna</taxon>
    </lineage>
</organism>
<dbReference type="AlphaFoldDB" id="A0A371HJJ6"/>